<dbReference type="Proteomes" id="UP000811899">
    <property type="component" value="Unassembled WGS sequence"/>
</dbReference>
<dbReference type="EMBL" id="JAHCVJ010000004">
    <property type="protein sequence ID" value="MBT0664775.1"/>
    <property type="molecule type" value="Genomic_DNA"/>
</dbReference>
<feature type="domain" description="Mu-like prophage FluMu N-terminal" evidence="1">
    <location>
        <begin position="5"/>
        <end position="48"/>
    </location>
</feature>
<organism evidence="2 3">
    <name type="scientific">Geoanaerobacter pelophilus</name>
    <dbReference type="NCBI Taxonomy" id="60036"/>
    <lineage>
        <taxon>Bacteria</taxon>
        <taxon>Pseudomonadati</taxon>
        <taxon>Thermodesulfobacteriota</taxon>
        <taxon>Desulfuromonadia</taxon>
        <taxon>Geobacterales</taxon>
        <taxon>Geobacteraceae</taxon>
        <taxon>Geoanaerobacter</taxon>
    </lineage>
</organism>
<evidence type="ECO:0000313" key="3">
    <source>
        <dbReference type="Proteomes" id="UP000811899"/>
    </source>
</evidence>
<dbReference type="Gene3D" id="3.40.5.80">
    <property type="match status" value="1"/>
</dbReference>
<accession>A0AAW4L5H1</accession>
<dbReference type="AlphaFoldDB" id="A0AAW4L5H1"/>
<proteinExistence type="predicted"/>
<dbReference type="InterPro" id="IPR041227">
    <property type="entry name" value="FluMu_N"/>
</dbReference>
<comment type="caution">
    <text evidence="2">The sequence shown here is derived from an EMBL/GenBank/DDBJ whole genome shotgun (WGS) entry which is preliminary data.</text>
</comment>
<dbReference type="RefSeq" id="WP_214171559.1">
    <property type="nucleotide sequence ID" value="NZ_JAHCVJ010000004.1"/>
</dbReference>
<protein>
    <recommendedName>
        <fullName evidence="1">Mu-like prophage FluMu N-terminal domain-containing protein</fullName>
    </recommendedName>
</protein>
<reference evidence="2 3" key="1">
    <citation type="submission" date="2021-05" db="EMBL/GenBank/DDBJ databases">
        <title>The draft genome of Geobacter pelophilus DSM 12255.</title>
        <authorList>
            <person name="Xu Z."/>
            <person name="Masuda Y."/>
            <person name="Itoh H."/>
            <person name="Senoo K."/>
        </authorList>
    </citation>
    <scope>NUCLEOTIDE SEQUENCE [LARGE SCALE GENOMIC DNA]</scope>
    <source>
        <strain evidence="2 3">DSM 12255</strain>
    </source>
</reference>
<sequence>MLLITAKQDGFRRCGLSHPKETTEYPDNKFTREELAILQSEPMLVVTVSPDNNEQSKPGKPLGAADLIAKITVAETEADIEAILNGDQRATVVAAAAARKAELAKAAE</sequence>
<evidence type="ECO:0000259" key="1">
    <source>
        <dbReference type="Pfam" id="PF17891"/>
    </source>
</evidence>
<dbReference type="SUPFAM" id="SSF160059">
    <property type="entry name" value="PriA/YqbF domain"/>
    <property type="match status" value="1"/>
</dbReference>
<name>A0AAW4L5H1_9BACT</name>
<dbReference type="Pfam" id="PF17891">
    <property type="entry name" value="FluMu_N"/>
    <property type="match status" value="1"/>
</dbReference>
<evidence type="ECO:0000313" key="2">
    <source>
        <dbReference type="EMBL" id="MBT0664775.1"/>
    </source>
</evidence>
<gene>
    <name evidence="2" type="ORF">KI809_10730</name>
</gene>
<keyword evidence="3" id="KW-1185">Reference proteome</keyword>